<reference evidence="1 2" key="1">
    <citation type="journal article" date="2018" name="Nat. Genet.">
        <title>The Rosa genome provides new insights in the design of modern roses.</title>
        <authorList>
            <person name="Bendahmane M."/>
        </authorList>
    </citation>
    <scope>NUCLEOTIDE SEQUENCE [LARGE SCALE GENOMIC DNA]</scope>
    <source>
        <strain evidence="2">cv. Old Blush</strain>
    </source>
</reference>
<accession>A0A2P6RJT3</accession>
<proteinExistence type="predicted"/>
<evidence type="ECO:0000313" key="1">
    <source>
        <dbReference type="EMBL" id="PRQ46696.1"/>
    </source>
</evidence>
<comment type="caution">
    <text evidence="1">The sequence shown here is derived from an EMBL/GenBank/DDBJ whole genome shotgun (WGS) entry which is preliminary data.</text>
</comment>
<evidence type="ECO:0000313" key="2">
    <source>
        <dbReference type="Proteomes" id="UP000238479"/>
    </source>
</evidence>
<dbReference type="EMBL" id="PDCK01000040">
    <property type="protein sequence ID" value="PRQ46696.1"/>
    <property type="molecule type" value="Genomic_DNA"/>
</dbReference>
<name>A0A2P6RJT3_ROSCH</name>
<dbReference type="AlphaFoldDB" id="A0A2P6RJT3"/>
<gene>
    <name evidence="1" type="ORF">RchiOBHm_Chr2g0091791</name>
</gene>
<keyword evidence="2" id="KW-1185">Reference proteome</keyword>
<dbReference type="Gramene" id="PRQ46696">
    <property type="protein sequence ID" value="PRQ46696"/>
    <property type="gene ID" value="RchiOBHm_Chr2g0091791"/>
</dbReference>
<dbReference type="Proteomes" id="UP000238479">
    <property type="component" value="Chromosome 2"/>
</dbReference>
<sequence length="97" mass="10322">MASLSRNTFVSEAYAIDLCFDLDDALTLPGNTTGYLTNSRTSLESDSTSDGLVANLPTVVAVEGVICSVLSKVFEQKKKEVVEVSKSLVAMCITKLA</sequence>
<protein>
    <submittedName>
        <fullName evidence="1">Uncharacterized protein</fullName>
    </submittedName>
</protein>
<organism evidence="1 2">
    <name type="scientific">Rosa chinensis</name>
    <name type="common">China rose</name>
    <dbReference type="NCBI Taxonomy" id="74649"/>
    <lineage>
        <taxon>Eukaryota</taxon>
        <taxon>Viridiplantae</taxon>
        <taxon>Streptophyta</taxon>
        <taxon>Embryophyta</taxon>
        <taxon>Tracheophyta</taxon>
        <taxon>Spermatophyta</taxon>
        <taxon>Magnoliopsida</taxon>
        <taxon>eudicotyledons</taxon>
        <taxon>Gunneridae</taxon>
        <taxon>Pentapetalae</taxon>
        <taxon>rosids</taxon>
        <taxon>fabids</taxon>
        <taxon>Rosales</taxon>
        <taxon>Rosaceae</taxon>
        <taxon>Rosoideae</taxon>
        <taxon>Rosoideae incertae sedis</taxon>
        <taxon>Rosa</taxon>
    </lineage>
</organism>